<dbReference type="PANTHER" id="PTHR46001:SF3">
    <property type="entry name" value="PROTEIN STILL LIFE, ISOFORM SIF TYPE 1"/>
    <property type="match status" value="1"/>
</dbReference>
<dbReference type="SUPFAM" id="SSF50729">
    <property type="entry name" value="PH domain-like"/>
    <property type="match status" value="1"/>
</dbReference>
<dbReference type="Proteomes" id="UP000694523">
    <property type="component" value="Unplaced"/>
</dbReference>
<feature type="compositionally biased region" description="Polar residues" evidence="1">
    <location>
        <begin position="176"/>
        <end position="186"/>
    </location>
</feature>
<keyword evidence="2" id="KW-1133">Transmembrane helix</keyword>
<dbReference type="Ensembl" id="ENSNMLT00000024387.1">
    <property type="protein sequence ID" value="ENSNMLP00000021754.1"/>
    <property type="gene ID" value="ENSNMLG00000014103.1"/>
</dbReference>
<reference evidence="4" key="2">
    <citation type="submission" date="2025-09" db="UniProtKB">
        <authorList>
            <consortium name="Ensembl"/>
        </authorList>
    </citation>
    <scope>IDENTIFICATION</scope>
</reference>
<keyword evidence="2" id="KW-0812">Transmembrane</keyword>
<evidence type="ECO:0000256" key="2">
    <source>
        <dbReference type="SAM" id="Phobius"/>
    </source>
</evidence>
<dbReference type="InterPro" id="IPR011993">
    <property type="entry name" value="PH-like_dom_sf"/>
</dbReference>
<dbReference type="GO" id="GO:0007264">
    <property type="term" value="P:small GTPase-mediated signal transduction"/>
    <property type="evidence" value="ECO:0007669"/>
    <property type="project" value="InterPro"/>
</dbReference>
<dbReference type="InterPro" id="IPR043537">
    <property type="entry name" value="Tiam1/Tiam2/Sif"/>
</dbReference>
<reference evidence="4" key="1">
    <citation type="submission" date="2025-08" db="UniProtKB">
        <authorList>
            <consortium name="Ensembl"/>
        </authorList>
    </citation>
    <scope>IDENTIFICATION</scope>
</reference>
<dbReference type="Pfam" id="PF23014">
    <property type="entry name" value="PH_Tiam1"/>
    <property type="match status" value="1"/>
</dbReference>
<evidence type="ECO:0000313" key="4">
    <source>
        <dbReference type="Ensembl" id="ENSNMLP00000021754.1"/>
    </source>
</evidence>
<evidence type="ECO:0000256" key="1">
    <source>
        <dbReference type="SAM" id="MobiDB-lite"/>
    </source>
</evidence>
<organism evidence="4 5">
    <name type="scientific">Neogobius melanostomus</name>
    <name type="common">round goby</name>
    <dbReference type="NCBI Taxonomy" id="47308"/>
    <lineage>
        <taxon>Eukaryota</taxon>
        <taxon>Metazoa</taxon>
        <taxon>Chordata</taxon>
        <taxon>Craniata</taxon>
        <taxon>Vertebrata</taxon>
        <taxon>Euteleostomi</taxon>
        <taxon>Actinopterygii</taxon>
        <taxon>Neopterygii</taxon>
        <taxon>Teleostei</taxon>
        <taxon>Neoteleostei</taxon>
        <taxon>Acanthomorphata</taxon>
        <taxon>Gobiaria</taxon>
        <taxon>Gobiiformes</taxon>
        <taxon>Gobioidei</taxon>
        <taxon>Gobiidae</taxon>
        <taxon>Benthophilinae</taxon>
        <taxon>Neogobiini</taxon>
        <taxon>Neogobius</taxon>
    </lineage>
</organism>
<accession>A0A8C6TMZ6</accession>
<protein>
    <recommendedName>
        <fullName evidence="3">Tiam1/2 second PH-like domain-containing protein</fullName>
    </recommendedName>
</protein>
<proteinExistence type="predicted"/>
<evidence type="ECO:0000313" key="5">
    <source>
        <dbReference type="Proteomes" id="UP000694523"/>
    </source>
</evidence>
<dbReference type="PANTHER" id="PTHR46001">
    <property type="entry name" value="TIAM (MAMMALIAN TUMOR INVASION AND METASTASIS FACTOR) HOMOLOG"/>
    <property type="match status" value="1"/>
</dbReference>
<feature type="region of interest" description="Disordered" evidence="1">
    <location>
        <begin position="169"/>
        <end position="201"/>
    </location>
</feature>
<feature type="domain" description="Tiam1/2 second PH-like" evidence="3">
    <location>
        <begin position="78"/>
        <end position="170"/>
    </location>
</feature>
<feature type="transmembrane region" description="Helical" evidence="2">
    <location>
        <begin position="61"/>
        <end position="88"/>
    </location>
</feature>
<dbReference type="Gene3D" id="2.30.29.30">
    <property type="entry name" value="Pleckstrin-homology domain (PH domain)/Phosphotyrosine-binding domain (PTB)"/>
    <property type="match status" value="1"/>
</dbReference>
<dbReference type="InterPro" id="IPR055230">
    <property type="entry name" value="PH_Tiam1/2"/>
</dbReference>
<keyword evidence="5" id="KW-1185">Reference proteome</keyword>
<keyword evidence="2" id="KW-0472">Membrane</keyword>
<dbReference type="AlphaFoldDB" id="A0A8C6TMZ6"/>
<dbReference type="GO" id="GO:0005085">
    <property type="term" value="F:guanyl-nucleotide exchange factor activity"/>
    <property type="evidence" value="ECO:0007669"/>
    <property type="project" value="InterPro"/>
</dbReference>
<sequence>SRCRTTSSLTVLCFVGDGVVDGGLPAALVRAVAQPFPQFGPNEEGPAAHSVRSGNKSIQVYAGHLGVVVLIVILFLFAVFKQAVVLVYKDPKVKKRLVSRSDLDPFRFRWLIPASAAVVRSQDVADGEFELVHLRSVCEGRPETVFQLSSSDVESKSLVLETLHSVLKDHAPPPSSNHHVLSSDGLQNGRPPPHQQDRTEQLEAQLQRLHFGEQSERGSGGDDGGGRSLWQRRRGLCQSGRGLEEWRRSLVELGVCWTETTASRV</sequence>
<evidence type="ECO:0000259" key="3">
    <source>
        <dbReference type="Pfam" id="PF23014"/>
    </source>
</evidence>
<name>A0A8C6TMZ6_9GOBI</name>